<dbReference type="Proteomes" id="UP001143543">
    <property type="component" value="Unassembled WGS sequence"/>
</dbReference>
<dbReference type="PANTHER" id="PTHR39473:SF1">
    <property type="entry name" value="DINB-LIKE DOMAIN-CONTAINING PROTEIN"/>
    <property type="match status" value="1"/>
</dbReference>
<dbReference type="EMBL" id="BRVO01000001">
    <property type="protein sequence ID" value="GLB48911.1"/>
    <property type="molecule type" value="Genomic_DNA"/>
</dbReference>
<sequence>MITGVVAVLQNLKEVLEQLEQAAYIKPCENLDNATIGGHTRHIIELFQGLINGYANGVVNYDARKRDMLLETDVMVAVNAIDAIIKNLKIEDKPLMLVQQIGEKTIDFSTNYYRELLYNVEHCIHHQALIRVALKSVDAIKVNEQFGVAFATLNYRQQCAQ</sequence>
<organism evidence="1 2">
    <name type="scientific">Neptunitalea lumnitzerae</name>
    <dbReference type="NCBI Taxonomy" id="2965509"/>
    <lineage>
        <taxon>Bacteria</taxon>
        <taxon>Pseudomonadati</taxon>
        <taxon>Bacteroidota</taxon>
        <taxon>Flavobacteriia</taxon>
        <taxon>Flavobacteriales</taxon>
        <taxon>Flavobacteriaceae</taxon>
        <taxon>Neptunitalea</taxon>
    </lineage>
</organism>
<proteinExistence type="predicted"/>
<dbReference type="RefSeq" id="WP_281764535.1">
    <property type="nucleotide sequence ID" value="NZ_BRVO01000001.1"/>
</dbReference>
<protein>
    <recommendedName>
        <fullName evidence="3">DinB family protein</fullName>
    </recommendedName>
</protein>
<evidence type="ECO:0000313" key="1">
    <source>
        <dbReference type="EMBL" id="GLB48911.1"/>
    </source>
</evidence>
<evidence type="ECO:0008006" key="3">
    <source>
        <dbReference type="Google" id="ProtNLM"/>
    </source>
</evidence>
<comment type="caution">
    <text evidence="1">The sequence shown here is derived from an EMBL/GenBank/DDBJ whole genome shotgun (WGS) entry which is preliminary data.</text>
</comment>
<reference evidence="1" key="1">
    <citation type="submission" date="2022-07" db="EMBL/GenBank/DDBJ databases">
        <title>Taxonomy of Novel Oxalotrophic and Methylotrophic Bacteria.</title>
        <authorList>
            <person name="Sahin N."/>
            <person name="Tani A."/>
        </authorList>
    </citation>
    <scope>NUCLEOTIDE SEQUENCE</scope>
    <source>
        <strain evidence="1">Y10</strain>
    </source>
</reference>
<accession>A0ABQ5MHX9</accession>
<dbReference type="PANTHER" id="PTHR39473">
    <property type="match status" value="1"/>
</dbReference>
<evidence type="ECO:0000313" key="2">
    <source>
        <dbReference type="Proteomes" id="UP001143543"/>
    </source>
</evidence>
<name>A0ABQ5MHX9_9FLAO</name>
<keyword evidence="2" id="KW-1185">Reference proteome</keyword>
<gene>
    <name evidence="1" type="ORF">Y10_12790</name>
</gene>